<name>A0A4Q2S030_9ACTN</name>
<comment type="caution">
    <text evidence="2">The sequence shown here is derived from an EMBL/GenBank/DDBJ whole genome shotgun (WGS) entry which is preliminary data.</text>
</comment>
<dbReference type="SUPFAM" id="SSF51735">
    <property type="entry name" value="NAD(P)-binding Rossmann-fold domains"/>
    <property type="match status" value="1"/>
</dbReference>
<accession>A0A4Q2S030</accession>
<dbReference type="InterPro" id="IPR036291">
    <property type="entry name" value="NAD(P)-bd_dom_sf"/>
</dbReference>
<dbReference type="Proteomes" id="UP000294071">
    <property type="component" value="Unassembled WGS sequence"/>
</dbReference>
<keyword evidence="3" id="KW-1185">Reference proteome</keyword>
<organism evidence="2 3">
    <name type="scientific">Nocardioides oleivorans</name>
    <dbReference type="NCBI Taxonomy" id="273676"/>
    <lineage>
        <taxon>Bacteria</taxon>
        <taxon>Bacillati</taxon>
        <taxon>Actinomycetota</taxon>
        <taxon>Actinomycetes</taxon>
        <taxon>Propionibacteriales</taxon>
        <taxon>Nocardioidaceae</taxon>
        <taxon>Nocardioides</taxon>
    </lineage>
</organism>
<dbReference type="EMBL" id="SDWT01000001">
    <property type="protein sequence ID" value="RYB94960.1"/>
    <property type="molecule type" value="Genomic_DNA"/>
</dbReference>
<dbReference type="PANTHER" id="PTHR43157">
    <property type="entry name" value="PHOSPHATIDYLINOSITOL-GLYCAN BIOSYNTHESIS CLASS F PROTEIN-RELATED"/>
    <property type="match status" value="1"/>
</dbReference>
<dbReference type="InterPro" id="IPR002347">
    <property type="entry name" value="SDR_fam"/>
</dbReference>
<dbReference type="AlphaFoldDB" id="A0A4Q2S030"/>
<dbReference type="OrthoDB" id="4577644at2"/>
<evidence type="ECO:0000313" key="2">
    <source>
        <dbReference type="EMBL" id="RYB94960.1"/>
    </source>
</evidence>
<dbReference type="RefSeq" id="WP_129400304.1">
    <property type="nucleotide sequence ID" value="NZ_SDWT01000001.1"/>
</dbReference>
<dbReference type="PRINTS" id="PR00081">
    <property type="entry name" value="GDHRDH"/>
</dbReference>
<gene>
    <name evidence="2" type="ORF">EUA93_11755</name>
</gene>
<evidence type="ECO:0000313" key="3">
    <source>
        <dbReference type="Proteomes" id="UP000294071"/>
    </source>
</evidence>
<sequence length="306" mass="32181">MSEITLHDSLTGRTVAVTGGASGIGYFVAEDLAWRGARIVLVARSAARARTARALLPRPDTHRILTMDLTDAASVRSAGTTLGQEASLHALVLNAGVIDAPRARTTGPYGVEWTVAVNALAHLELLGPAMPALERAGTARVVSTGSLLTRRISFDRANWLGQRAYEPRTAYAMSRHVAEILGFELGRRLAALGSAVTSVVAHPGSAIDVLTPDREGIHHRGPVVRRLATALGPVVAPIVHGKDRAARPAAAAVAATSLPRLAYVGPHRTAVGRPVLAQPVPSTADPHLGAWLWERAEEIIGHPVLA</sequence>
<reference evidence="2 3" key="1">
    <citation type="submission" date="2019-01" db="EMBL/GenBank/DDBJ databases">
        <title>Novel species of Nocardioides.</title>
        <authorList>
            <person name="Liu Q."/>
            <person name="Xin Y.-H."/>
        </authorList>
    </citation>
    <scope>NUCLEOTIDE SEQUENCE [LARGE SCALE GENOMIC DNA]</scope>
    <source>
        <strain evidence="2 3">CGMCC 4.6882</strain>
    </source>
</reference>
<proteinExistence type="predicted"/>
<protein>
    <submittedName>
        <fullName evidence="2">SDR family NAD(P)-dependent oxidoreductase</fullName>
    </submittedName>
</protein>
<evidence type="ECO:0000256" key="1">
    <source>
        <dbReference type="ARBA" id="ARBA00023002"/>
    </source>
</evidence>
<keyword evidence="1" id="KW-0560">Oxidoreductase</keyword>
<dbReference type="Pfam" id="PF00106">
    <property type="entry name" value="adh_short"/>
    <property type="match status" value="1"/>
</dbReference>
<dbReference type="Gene3D" id="3.40.50.720">
    <property type="entry name" value="NAD(P)-binding Rossmann-like Domain"/>
    <property type="match status" value="1"/>
</dbReference>
<dbReference type="PANTHER" id="PTHR43157:SF31">
    <property type="entry name" value="PHOSPHATIDYLINOSITOL-GLYCAN BIOSYNTHESIS CLASS F PROTEIN"/>
    <property type="match status" value="1"/>
</dbReference>
<dbReference type="GO" id="GO:0016491">
    <property type="term" value="F:oxidoreductase activity"/>
    <property type="evidence" value="ECO:0007669"/>
    <property type="project" value="UniProtKB-KW"/>
</dbReference>